<keyword evidence="3" id="KW-1185">Reference proteome</keyword>
<dbReference type="Pfam" id="PF03983">
    <property type="entry name" value="SHD1"/>
    <property type="match status" value="1"/>
</dbReference>
<proteinExistence type="predicted"/>
<dbReference type="GO" id="GO:0043130">
    <property type="term" value="F:ubiquitin binding"/>
    <property type="evidence" value="ECO:0007669"/>
    <property type="project" value="InterPro"/>
</dbReference>
<evidence type="ECO:0000313" key="2">
    <source>
        <dbReference type="EMBL" id="TWU17384.1"/>
    </source>
</evidence>
<protein>
    <recommendedName>
        <fullName evidence="1">SLA1 homology domain-containing protein</fullName>
    </recommendedName>
</protein>
<dbReference type="GO" id="GO:0030674">
    <property type="term" value="F:protein-macromolecule adaptor activity"/>
    <property type="evidence" value="ECO:0007669"/>
    <property type="project" value="InterPro"/>
</dbReference>
<dbReference type="EMBL" id="SJPT01000012">
    <property type="protein sequence ID" value="TWU17384.1"/>
    <property type="molecule type" value="Genomic_DNA"/>
</dbReference>
<dbReference type="GO" id="GO:0042802">
    <property type="term" value="F:identical protein binding"/>
    <property type="evidence" value="ECO:0007669"/>
    <property type="project" value="InterPro"/>
</dbReference>
<evidence type="ECO:0000313" key="3">
    <source>
        <dbReference type="Proteomes" id="UP000316304"/>
    </source>
</evidence>
<dbReference type="Gene3D" id="2.30.30.700">
    <property type="entry name" value="SLA1 homology domain 1"/>
    <property type="match status" value="1"/>
</dbReference>
<accession>A0A5C6C2D2</accession>
<evidence type="ECO:0000259" key="1">
    <source>
        <dbReference type="Pfam" id="PF03983"/>
    </source>
</evidence>
<dbReference type="RefSeq" id="WP_231612615.1">
    <property type="nucleotide sequence ID" value="NZ_SJPT01000012.1"/>
</dbReference>
<reference evidence="2 3" key="1">
    <citation type="submission" date="2019-02" db="EMBL/GenBank/DDBJ databases">
        <title>Deep-cultivation of Planctomycetes and their phenomic and genomic characterization uncovers novel biology.</title>
        <authorList>
            <person name="Wiegand S."/>
            <person name="Jogler M."/>
            <person name="Boedeker C."/>
            <person name="Pinto D."/>
            <person name="Vollmers J."/>
            <person name="Rivas-Marin E."/>
            <person name="Kohn T."/>
            <person name="Peeters S.H."/>
            <person name="Heuer A."/>
            <person name="Rast P."/>
            <person name="Oberbeckmann S."/>
            <person name="Bunk B."/>
            <person name="Jeske O."/>
            <person name="Meyerdierks A."/>
            <person name="Storesund J.E."/>
            <person name="Kallscheuer N."/>
            <person name="Luecker S."/>
            <person name="Lage O.M."/>
            <person name="Pohl T."/>
            <person name="Merkel B.J."/>
            <person name="Hornburger P."/>
            <person name="Mueller R.-W."/>
            <person name="Bruemmer F."/>
            <person name="Labrenz M."/>
            <person name="Spormann A.M."/>
            <person name="Op Den Camp H."/>
            <person name="Overmann J."/>
            <person name="Amann R."/>
            <person name="Jetten M.S.M."/>
            <person name="Mascher T."/>
            <person name="Medema M.H."/>
            <person name="Devos D.P."/>
            <person name="Kaster A.-K."/>
            <person name="Ovreas L."/>
            <person name="Rohde M."/>
            <person name="Galperin M.Y."/>
            <person name="Jogler C."/>
        </authorList>
    </citation>
    <scope>NUCLEOTIDE SEQUENCE [LARGE SCALE GENOMIC DNA]</scope>
    <source>
        <strain evidence="2 3">Pla52o</strain>
    </source>
</reference>
<dbReference type="InterPro" id="IPR007131">
    <property type="entry name" value="SHD1"/>
</dbReference>
<organism evidence="2 3">
    <name type="scientific">Novipirellula galeiformis</name>
    <dbReference type="NCBI Taxonomy" id="2528004"/>
    <lineage>
        <taxon>Bacteria</taxon>
        <taxon>Pseudomonadati</taxon>
        <taxon>Planctomycetota</taxon>
        <taxon>Planctomycetia</taxon>
        <taxon>Pirellulales</taxon>
        <taxon>Pirellulaceae</taxon>
        <taxon>Novipirellula</taxon>
    </lineage>
</organism>
<dbReference type="GO" id="GO:0008092">
    <property type="term" value="F:cytoskeletal protein binding"/>
    <property type="evidence" value="ECO:0007669"/>
    <property type="project" value="InterPro"/>
</dbReference>
<dbReference type="Proteomes" id="UP000316304">
    <property type="component" value="Unassembled WGS sequence"/>
</dbReference>
<sequence>MRVFIPLLLFLLVIVGIAASADAREWSNPDGQFKLEAEVIAFNPWTVVLKRPSGKLVAIELAELSQSDRDYIASKEATDSFAKSADEMQTWTAFDGMMIRGRVIAYGKKDLVITRRVGNVFVNGIPFARMAPLHQSLVLKIVSHLENEKLETERDLEAWAKPLGADAKTYPLQGVLMKLESGDEISLPFFMFAKKDLAVLQPGWERWLSQEKYEQEQARENLMVQSSAMQYQRANQRYYQVERMKLDMLAAATGVSSIWEVIVEPRQGVYGHRTSIMVTARNSDIATRMVAVRYPAFAVIGVRRANF</sequence>
<gene>
    <name evidence="2" type="ORF">Pla52o_51880</name>
</gene>
<comment type="caution">
    <text evidence="2">The sequence shown here is derived from an EMBL/GenBank/DDBJ whole genome shotgun (WGS) entry which is preliminary data.</text>
</comment>
<dbReference type="AlphaFoldDB" id="A0A5C6C2D2"/>
<feature type="domain" description="SLA1 homology" evidence="1">
    <location>
        <begin position="20"/>
        <end position="76"/>
    </location>
</feature>
<name>A0A5C6C2D2_9BACT</name>